<accession>A0A0M3AQY3</accession>
<dbReference type="RefSeq" id="WP_046763449.1">
    <property type="nucleotide sequence ID" value="NZ_LBIC01000004.1"/>
</dbReference>
<name>A0A0M3AQY3_9SPHN</name>
<evidence type="ECO:0000313" key="2">
    <source>
        <dbReference type="Proteomes" id="UP000033874"/>
    </source>
</evidence>
<comment type="caution">
    <text evidence="1">The sequence shown here is derived from an EMBL/GenBank/DDBJ whole genome shotgun (WGS) entry which is preliminary data.</text>
</comment>
<reference evidence="1 2" key="1">
    <citation type="submission" date="2015-04" db="EMBL/GenBank/DDBJ databases">
        <title>Genome sequence of aromatic hydrocarbons-degrading Sphingobium chungbukense DJ77.</title>
        <authorList>
            <person name="Kim Y.-C."/>
            <person name="Chae J.-C."/>
        </authorList>
    </citation>
    <scope>NUCLEOTIDE SEQUENCE [LARGE SCALE GENOMIC DNA]</scope>
    <source>
        <strain evidence="1 2">DJ77</strain>
    </source>
</reference>
<evidence type="ECO:0008006" key="3">
    <source>
        <dbReference type="Google" id="ProtNLM"/>
    </source>
</evidence>
<organism evidence="1 2">
    <name type="scientific">Sphingobium chungbukense</name>
    <dbReference type="NCBI Taxonomy" id="56193"/>
    <lineage>
        <taxon>Bacteria</taxon>
        <taxon>Pseudomonadati</taxon>
        <taxon>Pseudomonadota</taxon>
        <taxon>Alphaproteobacteria</taxon>
        <taxon>Sphingomonadales</taxon>
        <taxon>Sphingomonadaceae</taxon>
        <taxon>Sphingobium</taxon>
    </lineage>
</organism>
<dbReference type="PATRIC" id="fig|56193.3.peg.2062"/>
<dbReference type="PROSITE" id="PS51257">
    <property type="entry name" value="PROKAR_LIPOPROTEIN"/>
    <property type="match status" value="1"/>
</dbReference>
<evidence type="ECO:0000313" key="1">
    <source>
        <dbReference type="EMBL" id="KKW92245.1"/>
    </source>
</evidence>
<dbReference type="Proteomes" id="UP000033874">
    <property type="component" value="Unassembled WGS sequence"/>
</dbReference>
<dbReference type="EMBL" id="LBIC01000004">
    <property type="protein sequence ID" value="KKW92245.1"/>
    <property type="molecule type" value="Genomic_DNA"/>
</dbReference>
<gene>
    <name evidence="1" type="ORF">YP76_09930</name>
</gene>
<protein>
    <recommendedName>
        <fullName evidence="3">Lipoprotein</fullName>
    </recommendedName>
</protein>
<sequence>MKLGVVIAACVTLAGCMSVQDVRSRPVMFSGSSPKAVNDIAACVTLILQSGKAVMVTATPLKNGVSLTQSVNGQFGNTVFTVADIETVSSGETSARVYAVGRVPKNFDPGKSRFATCM</sequence>
<proteinExistence type="predicted"/>
<keyword evidence="2" id="KW-1185">Reference proteome</keyword>
<dbReference type="AlphaFoldDB" id="A0A0M3AQY3"/>